<gene>
    <name evidence="8" type="ORF">IQ230_19760</name>
</gene>
<evidence type="ECO:0000256" key="6">
    <source>
        <dbReference type="ARBA" id="ARBA00023012"/>
    </source>
</evidence>
<evidence type="ECO:0000256" key="3">
    <source>
        <dbReference type="ARBA" id="ARBA00022553"/>
    </source>
</evidence>
<sequence>MDSLYKSILNLQQPPQLLAVSPATLLSLVRAVIDALIENQISATLWLKLPPGEIWQAEIQRYYNQVQLPRTTYIIVPQDRSNLDAEKYKFPSIPIQLKFNNQLRREYFLMVTSPSFCSLIFAYRLGPKQRQNKAKENTLGKSTAPLTSVTIRKRPPLVALYSFEGHIVQPILNNLKLAGGDEVHTTVEVVPAIPESSFLNQILTKQIHYQEQIRSRTKFRRNQALNKAVRTKKQSSFSVRDDFLSELCQELRTPLAHMKMALSLLNSPQLKPAQKQRYLQVLSTECDRQNSLINGLLDLIQLDRAVQTPLESVRLSEIVPGVVSTYQPLATEKGIMLAYTVPEDLPPVSCVNAWLKQIVINLLHNSIKFTPTNGQVWVRSRLQNDFVQLEFRDTGIGIAPSEIPKIFDRFYRIRPAAGEDVSGAGLGLTIVQQLLLRCGGSISVKSRLGEGSTFNVLLPVDTAERSGT</sequence>
<dbReference type="EC" id="2.7.13.3" evidence="2"/>
<dbReference type="EMBL" id="JADEWN010000058">
    <property type="protein sequence ID" value="MBE9192544.1"/>
    <property type="molecule type" value="Genomic_DNA"/>
</dbReference>
<evidence type="ECO:0000259" key="7">
    <source>
        <dbReference type="PROSITE" id="PS50109"/>
    </source>
</evidence>
<dbReference type="SUPFAM" id="SSF55874">
    <property type="entry name" value="ATPase domain of HSP90 chaperone/DNA topoisomerase II/histidine kinase"/>
    <property type="match status" value="1"/>
</dbReference>
<dbReference type="InterPro" id="IPR005467">
    <property type="entry name" value="His_kinase_dom"/>
</dbReference>
<name>A0ABR9UW69_9CHRO</name>
<comment type="catalytic activity">
    <reaction evidence="1">
        <text>ATP + protein L-histidine = ADP + protein N-phospho-L-histidine.</text>
        <dbReference type="EC" id="2.7.13.3"/>
    </reaction>
</comment>
<keyword evidence="9" id="KW-1185">Reference proteome</keyword>
<dbReference type="PRINTS" id="PR00344">
    <property type="entry name" value="BCTRLSENSOR"/>
</dbReference>
<dbReference type="InterPro" id="IPR003594">
    <property type="entry name" value="HATPase_dom"/>
</dbReference>
<dbReference type="RefSeq" id="WP_193933967.1">
    <property type="nucleotide sequence ID" value="NZ_CAWPMZ010000094.1"/>
</dbReference>
<dbReference type="Pfam" id="PF10069">
    <property type="entry name" value="DICT"/>
    <property type="match status" value="1"/>
</dbReference>
<dbReference type="Proteomes" id="UP000651156">
    <property type="component" value="Unassembled WGS sequence"/>
</dbReference>
<dbReference type="InterPro" id="IPR036890">
    <property type="entry name" value="HATPase_C_sf"/>
</dbReference>
<dbReference type="SMART" id="SM00388">
    <property type="entry name" value="HisKA"/>
    <property type="match status" value="1"/>
</dbReference>
<dbReference type="InterPro" id="IPR019278">
    <property type="entry name" value="DICT_dom"/>
</dbReference>
<reference evidence="8 9" key="1">
    <citation type="submission" date="2020-10" db="EMBL/GenBank/DDBJ databases">
        <authorList>
            <person name="Castelo-Branco R."/>
            <person name="Eusebio N."/>
            <person name="Adriana R."/>
            <person name="Vieira A."/>
            <person name="Brugerolle De Fraissinette N."/>
            <person name="Rezende De Castro R."/>
            <person name="Schneider M.P."/>
            <person name="Vasconcelos V."/>
            <person name="Leao P.N."/>
        </authorList>
    </citation>
    <scope>NUCLEOTIDE SEQUENCE [LARGE SCALE GENOMIC DNA]</scope>
    <source>
        <strain evidence="8 9">LEGE 06123</strain>
    </source>
</reference>
<evidence type="ECO:0000256" key="2">
    <source>
        <dbReference type="ARBA" id="ARBA00012438"/>
    </source>
</evidence>
<dbReference type="InterPro" id="IPR003661">
    <property type="entry name" value="HisK_dim/P_dom"/>
</dbReference>
<evidence type="ECO:0000313" key="8">
    <source>
        <dbReference type="EMBL" id="MBE9192544.1"/>
    </source>
</evidence>
<keyword evidence="6" id="KW-0902">Two-component regulatory system</keyword>
<dbReference type="Pfam" id="PF02518">
    <property type="entry name" value="HATPase_c"/>
    <property type="match status" value="1"/>
</dbReference>
<keyword evidence="3" id="KW-0597">Phosphoprotein</keyword>
<dbReference type="SUPFAM" id="SSF47384">
    <property type="entry name" value="Homodimeric domain of signal transducing histidine kinase"/>
    <property type="match status" value="1"/>
</dbReference>
<dbReference type="CDD" id="cd00082">
    <property type="entry name" value="HisKA"/>
    <property type="match status" value="1"/>
</dbReference>
<evidence type="ECO:0000256" key="5">
    <source>
        <dbReference type="ARBA" id="ARBA00022777"/>
    </source>
</evidence>
<dbReference type="SMART" id="SM00387">
    <property type="entry name" value="HATPase_c"/>
    <property type="match status" value="1"/>
</dbReference>
<proteinExistence type="predicted"/>
<dbReference type="InterPro" id="IPR036097">
    <property type="entry name" value="HisK_dim/P_sf"/>
</dbReference>
<dbReference type="PROSITE" id="PS50109">
    <property type="entry name" value="HIS_KIN"/>
    <property type="match status" value="1"/>
</dbReference>
<keyword evidence="5" id="KW-0418">Kinase</keyword>
<evidence type="ECO:0000256" key="1">
    <source>
        <dbReference type="ARBA" id="ARBA00000085"/>
    </source>
</evidence>
<dbReference type="Pfam" id="PF00512">
    <property type="entry name" value="HisKA"/>
    <property type="match status" value="1"/>
</dbReference>
<accession>A0ABR9UW69</accession>
<feature type="domain" description="Histidine kinase" evidence="7">
    <location>
        <begin position="246"/>
        <end position="462"/>
    </location>
</feature>
<organism evidence="8 9">
    <name type="scientific">Gloeocapsopsis crepidinum LEGE 06123</name>
    <dbReference type="NCBI Taxonomy" id="588587"/>
    <lineage>
        <taxon>Bacteria</taxon>
        <taxon>Bacillati</taxon>
        <taxon>Cyanobacteriota</taxon>
        <taxon>Cyanophyceae</taxon>
        <taxon>Oscillatoriophycideae</taxon>
        <taxon>Chroococcales</taxon>
        <taxon>Chroococcaceae</taxon>
        <taxon>Gloeocapsopsis</taxon>
    </lineage>
</organism>
<dbReference type="PANTHER" id="PTHR43711:SF1">
    <property type="entry name" value="HISTIDINE KINASE 1"/>
    <property type="match status" value="1"/>
</dbReference>
<dbReference type="PANTHER" id="PTHR43711">
    <property type="entry name" value="TWO-COMPONENT HISTIDINE KINASE"/>
    <property type="match status" value="1"/>
</dbReference>
<evidence type="ECO:0000256" key="4">
    <source>
        <dbReference type="ARBA" id="ARBA00022679"/>
    </source>
</evidence>
<dbReference type="InterPro" id="IPR050736">
    <property type="entry name" value="Sensor_HK_Regulatory"/>
</dbReference>
<dbReference type="Gene3D" id="1.10.287.130">
    <property type="match status" value="1"/>
</dbReference>
<comment type="caution">
    <text evidence="8">The sequence shown here is derived from an EMBL/GenBank/DDBJ whole genome shotgun (WGS) entry which is preliminary data.</text>
</comment>
<protein>
    <recommendedName>
        <fullName evidence="2">histidine kinase</fullName>
        <ecNumber evidence="2">2.7.13.3</ecNumber>
    </recommendedName>
</protein>
<evidence type="ECO:0000313" key="9">
    <source>
        <dbReference type="Proteomes" id="UP000651156"/>
    </source>
</evidence>
<dbReference type="InterPro" id="IPR004358">
    <property type="entry name" value="Sig_transdc_His_kin-like_C"/>
</dbReference>
<dbReference type="Gene3D" id="3.30.565.10">
    <property type="entry name" value="Histidine kinase-like ATPase, C-terminal domain"/>
    <property type="match status" value="1"/>
</dbReference>
<keyword evidence="4" id="KW-0808">Transferase</keyword>